<protein>
    <submittedName>
        <fullName evidence="2">Uncharacterized protein</fullName>
    </submittedName>
</protein>
<sequence>MRPREPSDAANTKPKEDQNPSKTALSHKCSNTNAEESTACLGGVDESDPIRHAASPVTPPPADPTAAILRPVSLHDTTVANDESSADDKVSQSSTKACTPQTRRNLSYIGEAADTDTTSCPSYGIGRSLAADEEEKDEATTCRVGEMAVAGVKKYAALDSDGDNDEGAGWDDSEISEENEPFFGIDEAGPPQPDLMFGASVIAAAGEYDSITTGSVSNATLER</sequence>
<evidence type="ECO:0000313" key="3">
    <source>
        <dbReference type="EMBL" id="KAF4131262.1"/>
    </source>
</evidence>
<proteinExistence type="predicted"/>
<evidence type="ECO:0000256" key="1">
    <source>
        <dbReference type="SAM" id="MobiDB-lite"/>
    </source>
</evidence>
<organism evidence="2 4">
    <name type="scientific">Phytophthora infestans</name>
    <name type="common">Potato late blight agent</name>
    <name type="synonym">Botrytis infestans</name>
    <dbReference type="NCBI Taxonomy" id="4787"/>
    <lineage>
        <taxon>Eukaryota</taxon>
        <taxon>Sar</taxon>
        <taxon>Stramenopiles</taxon>
        <taxon>Oomycota</taxon>
        <taxon>Peronosporomycetes</taxon>
        <taxon>Peronosporales</taxon>
        <taxon>Peronosporaceae</taxon>
        <taxon>Phytophthora</taxon>
    </lineage>
</organism>
<feature type="compositionally biased region" description="Acidic residues" evidence="1">
    <location>
        <begin position="160"/>
        <end position="180"/>
    </location>
</feature>
<dbReference type="Proteomes" id="UP000704712">
    <property type="component" value="Unassembled WGS sequence"/>
</dbReference>
<dbReference type="EMBL" id="WSZM01000692">
    <property type="protein sequence ID" value="KAF4030376.1"/>
    <property type="molecule type" value="Genomic_DNA"/>
</dbReference>
<evidence type="ECO:0000313" key="4">
    <source>
        <dbReference type="Proteomes" id="UP000602510"/>
    </source>
</evidence>
<feature type="region of interest" description="Disordered" evidence="1">
    <location>
        <begin position="158"/>
        <end position="193"/>
    </location>
</feature>
<feature type="region of interest" description="Disordered" evidence="1">
    <location>
        <begin position="1"/>
        <end position="121"/>
    </location>
</feature>
<evidence type="ECO:0000313" key="2">
    <source>
        <dbReference type="EMBL" id="KAF4030376.1"/>
    </source>
</evidence>
<accession>A0A833S0Q3</accession>
<comment type="caution">
    <text evidence="2">The sequence shown here is derived from an EMBL/GenBank/DDBJ whole genome shotgun (WGS) entry which is preliminary data.</text>
</comment>
<feature type="compositionally biased region" description="Polar residues" evidence="1">
    <location>
        <begin position="91"/>
        <end position="105"/>
    </location>
</feature>
<keyword evidence="4" id="KW-1185">Reference proteome</keyword>
<reference evidence="2" key="1">
    <citation type="submission" date="2020-04" db="EMBL/GenBank/DDBJ databases">
        <title>Hybrid Assembly of Korean Phytophthora infestans isolates.</title>
        <authorList>
            <person name="Prokchorchik M."/>
            <person name="Lee Y."/>
            <person name="Seo J."/>
            <person name="Cho J.-H."/>
            <person name="Park Y.-E."/>
            <person name="Jang D.-C."/>
            <person name="Im J.-S."/>
            <person name="Choi J.-G."/>
            <person name="Park H.-J."/>
            <person name="Lee G.-B."/>
            <person name="Lee Y.-G."/>
            <person name="Hong S.-Y."/>
            <person name="Cho K."/>
            <person name="Sohn K.H."/>
        </authorList>
    </citation>
    <scope>NUCLEOTIDE SEQUENCE</scope>
    <source>
        <strain evidence="2">KR_1_A1</strain>
        <strain evidence="3">KR_2_A2</strain>
    </source>
</reference>
<dbReference type="EMBL" id="JAACNO010002742">
    <property type="protein sequence ID" value="KAF4131262.1"/>
    <property type="molecule type" value="Genomic_DNA"/>
</dbReference>
<dbReference type="AlphaFoldDB" id="A0A833S0Q3"/>
<dbReference type="Proteomes" id="UP000602510">
    <property type="component" value="Unassembled WGS sequence"/>
</dbReference>
<gene>
    <name evidence="2" type="ORF">GN244_ATG17869</name>
    <name evidence="3" type="ORF">GN958_ATG19517</name>
</gene>
<feature type="compositionally biased region" description="Polar residues" evidence="1">
    <location>
        <begin position="20"/>
        <end position="36"/>
    </location>
</feature>
<feature type="compositionally biased region" description="Basic and acidic residues" evidence="1">
    <location>
        <begin position="1"/>
        <end position="19"/>
    </location>
</feature>
<name>A0A833S0Q3_PHYIN</name>